<keyword evidence="3" id="KW-1003">Cell membrane</keyword>
<feature type="transmembrane region" description="Helical" evidence="7">
    <location>
        <begin position="146"/>
        <end position="167"/>
    </location>
</feature>
<feature type="transmembrane region" description="Helical" evidence="7">
    <location>
        <begin position="260"/>
        <end position="281"/>
    </location>
</feature>
<evidence type="ECO:0000313" key="9">
    <source>
        <dbReference type="Proteomes" id="UP000069443"/>
    </source>
</evidence>
<evidence type="ECO:0000256" key="3">
    <source>
        <dbReference type="ARBA" id="ARBA00022475"/>
    </source>
</evidence>
<reference evidence="9" key="2">
    <citation type="submission" date="2016-02" db="EMBL/GenBank/DDBJ databases">
        <title>Draft genome sequence of five rapidly growing Mycobacterium species.</title>
        <authorList>
            <person name="Katahira K."/>
            <person name="Gotou Y."/>
            <person name="Iida K."/>
            <person name="Ogura Y."/>
            <person name="Hayashi T."/>
        </authorList>
    </citation>
    <scope>NUCLEOTIDE SEQUENCE [LARGE SCALE GENOMIC DNA]</scope>
    <source>
        <strain evidence="9">JCM15298</strain>
    </source>
</reference>
<keyword evidence="9" id="KW-1185">Reference proteome</keyword>
<feature type="transmembrane region" description="Helical" evidence="7">
    <location>
        <begin position="388"/>
        <end position="408"/>
    </location>
</feature>
<comment type="subcellular location">
    <subcellularLocation>
        <location evidence="1">Cell membrane</location>
        <topology evidence="1">Multi-pass membrane protein</topology>
    </subcellularLocation>
</comment>
<dbReference type="PANTHER" id="PTHR30250">
    <property type="entry name" value="PST FAMILY PREDICTED COLANIC ACID TRANSPORTER"/>
    <property type="match status" value="1"/>
</dbReference>
<feature type="transmembrane region" description="Helical" evidence="7">
    <location>
        <begin position="414"/>
        <end position="438"/>
    </location>
</feature>
<keyword evidence="4 7" id="KW-0812">Transmembrane</keyword>
<evidence type="ECO:0000313" key="8">
    <source>
        <dbReference type="EMBL" id="GAS99629.1"/>
    </source>
</evidence>
<sequence>MQLIGLVAFSRLLSPYEIGLIAMLAVFVMLGELLRDFGLSQAAIQTSKLSHGQASNLFWTNVLVGMVMTATLTLAAPAVARMYGEPVLREIAPFVAFAFTINALQAQFQVRLARDFRFVALTVTDTASQVIGLAAGIGAAVAGASYWSLVIQMLGAYGSLLILRMIVTRWRPGPPRREPGMKALYLFGAHSGASQLINYVASNTDSYLIGVRWGAGPLGLYNRAFQIFSVPANQLLAPLTNVALPLLSRKHHEGNDFYPLLWKAQVVLSAGLIYVFTFTAALAEPLVHLVLGPKWGQSAPLLAILSIGGAAQVLSYISYWGFLASGNAKQLFYFSLVTKPMLVACILTGSVAGVQGVAWGFTTGLALSWFISLWWLKRCAGMPAWMFLRTGLHVLFCGFAAGGAVRVADSYVDLQSTVATLVGGCALASCLYVPLLLVSGVTRKLLADVTGRAVARVRRAGPARGQRR</sequence>
<gene>
    <name evidence="8" type="ORF">RMCC_6594</name>
</gene>
<dbReference type="EMBL" id="BCSY01000137">
    <property type="protein sequence ID" value="GAS99629.1"/>
    <property type="molecule type" value="Genomic_DNA"/>
</dbReference>
<reference evidence="9" key="1">
    <citation type="journal article" date="2016" name="Genome Announc.">
        <title>Draft Genome Sequences of Five Rapidly Growing Mycobacterium Species, M. thermoresistibile, M. fortuitum subsp. acetamidolyticum, M. canariasense, M. brisbanense, and M. novocastrense.</title>
        <authorList>
            <person name="Katahira K."/>
            <person name="Ogura Y."/>
            <person name="Gotoh Y."/>
            <person name="Hayashi T."/>
        </authorList>
    </citation>
    <scope>NUCLEOTIDE SEQUENCE [LARGE SCALE GENOMIC DNA]</scope>
    <source>
        <strain evidence="9">JCM15298</strain>
    </source>
</reference>
<evidence type="ECO:0000256" key="2">
    <source>
        <dbReference type="ARBA" id="ARBA00007430"/>
    </source>
</evidence>
<feature type="transmembrane region" description="Helical" evidence="7">
    <location>
        <begin position="58"/>
        <end position="80"/>
    </location>
</feature>
<organism evidence="8 9">
    <name type="scientific">Mycolicibacterium canariasense</name>
    <name type="common">Mycobacterium canariasense</name>
    <dbReference type="NCBI Taxonomy" id="228230"/>
    <lineage>
        <taxon>Bacteria</taxon>
        <taxon>Bacillati</taxon>
        <taxon>Actinomycetota</taxon>
        <taxon>Actinomycetes</taxon>
        <taxon>Mycobacteriales</taxon>
        <taxon>Mycobacteriaceae</taxon>
        <taxon>Mycolicibacterium</taxon>
    </lineage>
</organism>
<keyword evidence="6 7" id="KW-0472">Membrane</keyword>
<dbReference type="AlphaFoldDB" id="A0A100WJH2"/>
<feature type="transmembrane region" description="Helical" evidence="7">
    <location>
        <begin position="331"/>
        <end position="351"/>
    </location>
</feature>
<dbReference type="STRING" id="228230.RMCC_6594"/>
<accession>A0A100WJH2</accession>
<comment type="similarity">
    <text evidence="2">Belongs to the polysaccharide synthase family.</text>
</comment>
<comment type="caution">
    <text evidence="8">The sequence shown here is derived from an EMBL/GenBank/DDBJ whole genome shotgun (WGS) entry which is preliminary data.</text>
</comment>
<dbReference type="Pfam" id="PF13440">
    <property type="entry name" value="Polysacc_synt_3"/>
    <property type="match status" value="1"/>
</dbReference>
<name>A0A100WJH2_MYCCR</name>
<dbReference type="PANTHER" id="PTHR30250:SF10">
    <property type="entry name" value="LIPOPOLYSACCHARIDE BIOSYNTHESIS PROTEIN WZXC"/>
    <property type="match status" value="1"/>
</dbReference>
<dbReference type="GO" id="GO:0005886">
    <property type="term" value="C:plasma membrane"/>
    <property type="evidence" value="ECO:0007669"/>
    <property type="project" value="UniProtKB-SubCell"/>
</dbReference>
<dbReference type="Proteomes" id="UP000069443">
    <property type="component" value="Unassembled WGS sequence"/>
</dbReference>
<feature type="transmembrane region" description="Helical" evidence="7">
    <location>
        <begin position="116"/>
        <end position="140"/>
    </location>
</feature>
<proteinExistence type="inferred from homology"/>
<evidence type="ECO:0000256" key="5">
    <source>
        <dbReference type="ARBA" id="ARBA00022989"/>
    </source>
</evidence>
<evidence type="ECO:0000256" key="6">
    <source>
        <dbReference type="ARBA" id="ARBA00023136"/>
    </source>
</evidence>
<evidence type="ECO:0000256" key="4">
    <source>
        <dbReference type="ARBA" id="ARBA00022692"/>
    </source>
</evidence>
<dbReference type="InterPro" id="IPR050833">
    <property type="entry name" value="Poly_Biosynth_Transport"/>
</dbReference>
<evidence type="ECO:0000256" key="7">
    <source>
        <dbReference type="SAM" id="Phobius"/>
    </source>
</evidence>
<keyword evidence="5 7" id="KW-1133">Transmembrane helix</keyword>
<feature type="transmembrane region" description="Helical" evidence="7">
    <location>
        <begin position="301"/>
        <end position="319"/>
    </location>
</feature>
<evidence type="ECO:0000256" key="1">
    <source>
        <dbReference type="ARBA" id="ARBA00004651"/>
    </source>
</evidence>
<dbReference type="CDD" id="cd13127">
    <property type="entry name" value="MATE_tuaB_like"/>
    <property type="match status" value="1"/>
</dbReference>
<feature type="transmembrane region" description="Helical" evidence="7">
    <location>
        <begin position="18"/>
        <end position="37"/>
    </location>
</feature>
<feature type="transmembrane region" description="Helical" evidence="7">
    <location>
        <begin position="357"/>
        <end position="376"/>
    </location>
</feature>
<protein>
    <submittedName>
        <fullName evidence="8">Putative polysaccharide translocase</fullName>
    </submittedName>
</protein>